<gene>
    <name evidence="1" type="ORF">V5799_031080</name>
</gene>
<evidence type="ECO:0000313" key="1">
    <source>
        <dbReference type="EMBL" id="KAK8775574.1"/>
    </source>
</evidence>
<accession>A0AAQ4ELC5</accession>
<name>A0AAQ4ELC5_AMBAM</name>
<sequence length="68" mass="7673">MPRNMSRKNVHIGDGGTTAILQHGVFFFNALKLFQAFFFYRASFEIKCLKIALVVSFVECDRQVVGSA</sequence>
<organism evidence="1 2">
    <name type="scientific">Amblyomma americanum</name>
    <name type="common">Lone star tick</name>
    <dbReference type="NCBI Taxonomy" id="6943"/>
    <lineage>
        <taxon>Eukaryota</taxon>
        <taxon>Metazoa</taxon>
        <taxon>Ecdysozoa</taxon>
        <taxon>Arthropoda</taxon>
        <taxon>Chelicerata</taxon>
        <taxon>Arachnida</taxon>
        <taxon>Acari</taxon>
        <taxon>Parasitiformes</taxon>
        <taxon>Ixodida</taxon>
        <taxon>Ixodoidea</taxon>
        <taxon>Ixodidae</taxon>
        <taxon>Amblyomminae</taxon>
        <taxon>Amblyomma</taxon>
    </lineage>
</organism>
<dbReference type="AlphaFoldDB" id="A0AAQ4ELC5"/>
<keyword evidence="2" id="KW-1185">Reference proteome</keyword>
<evidence type="ECO:0000313" key="2">
    <source>
        <dbReference type="Proteomes" id="UP001321473"/>
    </source>
</evidence>
<dbReference type="Proteomes" id="UP001321473">
    <property type="component" value="Unassembled WGS sequence"/>
</dbReference>
<proteinExistence type="predicted"/>
<protein>
    <submittedName>
        <fullName evidence="1">Uncharacterized protein</fullName>
    </submittedName>
</protein>
<dbReference type="EMBL" id="JARKHS020013936">
    <property type="protein sequence ID" value="KAK8775574.1"/>
    <property type="molecule type" value="Genomic_DNA"/>
</dbReference>
<reference evidence="1 2" key="1">
    <citation type="journal article" date="2023" name="Arcadia Sci">
        <title>De novo assembly of a long-read Amblyomma americanum tick genome.</title>
        <authorList>
            <person name="Chou S."/>
            <person name="Poskanzer K.E."/>
            <person name="Rollins M."/>
            <person name="Thuy-Boun P.S."/>
        </authorList>
    </citation>
    <scope>NUCLEOTIDE SEQUENCE [LARGE SCALE GENOMIC DNA]</scope>
    <source>
        <strain evidence="1">F_SG_1</strain>
        <tissue evidence="1">Salivary glands</tissue>
    </source>
</reference>
<comment type="caution">
    <text evidence="1">The sequence shown here is derived from an EMBL/GenBank/DDBJ whole genome shotgun (WGS) entry which is preliminary data.</text>
</comment>